<organism evidence="7 8">
    <name type="scientific">Tistrella mobilis</name>
    <dbReference type="NCBI Taxonomy" id="171437"/>
    <lineage>
        <taxon>Bacteria</taxon>
        <taxon>Pseudomonadati</taxon>
        <taxon>Pseudomonadota</taxon>
        <taxon>Alphaproteobacteria</taxon>
        <taxon>Geminicoccales</taxon>
        <taxon>Geminicoccaceae</taxon>
        <taxon>Tistrella</taxon>
    </lineage>
</organism>
<evidence type="ECO:0000256" key="5">
    <source>
        <dbReference type="ARBA" id="ARBA00023172"/>
    </source>
</evidence>
<evidence type="ECO:0000256" key="1">
    <source>
        <dbReference type="ARBA" id="ARBA00003416"/>
    </source>
</evidence>
<evidence type="ECO:0000313" key="7">
    <source>
        <dbReference type="EMBL" id="KYO57314.1"/>
    </source>
</evidence>
<dbReference type="Pfam" id="PF02646">
    <property type="entry name" value="RmuC"/>
    <property type="match status" value="1"/>
</dbReference>
<dbReference type="EMBL" id="LPZR01000028">
    <property type="protein sequence ID" value="KYO57314.1"/>
    <property type="molecule type" value="Genomic_DNA"/>
</dbReference>
<keyword evidence="6" id="KW-1133">Transmembrane helix</keyword>
<gene>
    <name evidence="7" type="ORF">AUP44_20610</name>
</gene>
<keyword evidence="4" id="KW-0175">Coiled coil</keyword>
<comment type="function">
    <text evidence="1">Involved in DNA recombination.</text>
</comment>
<keyword evidence="6" id="KW-0812">Transmembrane</keyword>
<protein>
    <recommendedName>
        <fullName evidence="3">DNA recombination protein RmuC homolog</fullName>
    </recommendedName>
</protein>
<sequence length="385" mass="41693">MPDFASLDPVPLAIAALLLVVLVAGGWVAAAAARRARTAEDAALDQAEILERLAGDLARAQAQQAGRMEQVVAALAAQQAQVDARLQTQERMIAETVDARLTTLSARLEHRFDLEGTRAAQATADLRARLAVIDQAQRNIADLGQKVVGLQDILANKQARGAFGEVQLADLVGQMLPPGAYAMQATLSNGRRADCLIHLPHPPGPIVVDAKFPLESFHLLRQADSDARRTEAARAFRTAVMAHVKAISDRYLIPGETADGAVMFLPSEAVYAELHGNFQDVVEKAFRARVWIVSPTTLMATLTTIRAVLKDVRVREQAAEIRAQVTALLDDLARLDDRAAKLVRHFEQAAEDLRGVRLSADRAARRAERIDALQLGDRGTEDEAG</sequence>
<dbReference type="RefSeq" id="WP_062761618.1">
    <property type="nucleotide sequence ID" value="NZ_CP121045.1"/>
</dbReference>
<dbReference type="OrthoDB" id="370725at2"/>
<comment type="similarity">
    <text evidence="2">Belongs to the RmuC family.</text>
</comment>
<proteinExistence type="inferred from homology"/>
<name>A0A162LV64_9PROT</name>
<dbReference type="InterPro" id="IPR003798">
    <property type="entry name" value="DNA_recombination_RmuC"/>
</dbReference>
<keyword evidence="5" id="KW-0233">DNA recombination</keyword>
<dbReference type="Proteomes" id="UP000075787">
    <property type="component" value="Unassembled WGS sequence"/>
</dbReference>
<dbReference type="PANTHER" id="PTHR30563">
    <property type="entry name" value="DNA RECOMBINATION PROTEIN RMUC"/>
    <property type="match status" value="1"/>
</dbReference>
<evidence type="ECO:0000256" key="3">
    <source>
        <dbReference type="ARBA" id="ARBA00021840"/>
    </source>
</evidence>
<feature type="transmembrane region" description="Helical" evidence="6">
    <location>
        <begin position="12"/>
        <end position="33"/>
    </location>
</feature>
<reference evidence="7 8" key="1">
    <citation type="submission" date="2015-12" db="EMBL/GenBank/DDBJ databases">
        <title>Genome sequence of Tistrella mobilis MCCC 1A02139.</title>
        <authorList>
            <person name="Lu L."/>
            <person name="Lai Q."/>
            <person name="Shao Z."/>
            <person name="Qian P."/>
        </authorList>
    </citation>
    <scope>NUCLEOTIDE SEQUENCE [LARGE SCALE GENOMIC DNA]</scope>
    <source>
        <strain evidence="7 8">MCCC 1A02139</strain>
    </source>
</reference>
<evidence type="ECO:0000313" key="8">
    <source>
        <dbReference type="Proteomes" id="UP000075787"/>
    </source>
</evidence>
<comment type="caution">
    <text evidence="7">The sequence shown here is derived from an EMBL/GenBank/DDBJ whole genome shotgun (WGS) entry which is preliminary data.</text>
</comment>
<keyword evidence="6" id="KW-0472">Membrane</keyword>
<evidence type="ECO:0000256" key="6">
    <source>
        <dbReference type="SAM" id="Phobius"/>
    </source>
</evidence>
<evidence type="ECO:0000256" key="2">
    <source>
        <dbReference type="ARBA" id="ARBA00009840"/>
    </source>
</evidence>
<dbReference type="AlphaFoldDB" id="A0A162LV64"/>
<evidence type="ECO:0000256" key="4">
    <source>
        <dbReference type="ARBA" id="ARBA00023054"/>
    </source>
</evidence>
<dbReference type="PANTHER" id="PTHR30563:SF0">
    <property type="entry name" value="DNA RECOMBINATION PROTEIN RMUC"/>
    <property type="match status" value="1"/>
</dbReference>
<dbReference type="GO" id="GO:0006310">
    <property type="term" value="P:DNA recombination"/>
    <property type="evidence" value="ECO:0007669"/>
    <property type="project" value="UniProtKB-KW"/>
</dbReference>
<dbReference type="GeneID" id="97243500"/>
<accession>A0A162LV64</accession>